<evidence type="ECO:0000313" key="2">
    <source>
        <dbReference type="Proteomes" id="UP001355207"/>
    </source>
</evidence>
<proteinExistence type="predicted"/>
<protein>
    <submittedName>
        <fullName evidence="1">Uncharacterized protein</fullName>
    </submittedName>
</protein>
<dbReference type="Proteomes" id="UP001355207">
    <property type="component" value="Chromosome 1"/>
</dbReference>
<evidence type="ECO:0000313" key="1">
    <source>
        <dbReference type="EMBL" id="WWC85643.1"/>
    </source>
</evidence>
<dbReference type="GeneID" id="91091181"/>
<gene>
    <name evidence="1" type="ORF">L201_000509</name>
</gene>
<sequence length="209" mass="22675">MSTLLPNVTLDDTSPAILYIGNWDGDIHKGDPLVTQYSNTTFHASTLVGDTAVLHWNGGSIWVFGAFRANHGYFSISLDASEKQYINGQKEPDVFQQVMYSSGDLDSGDHTLILINEGDHDNVDETLTWVDLDYIVVQADSEQFDASKIADKAKNMITTGVPRVQAFMPPTGIPKPITISGAPCGLNISMGLEGIFGLCQSAANLKRHS</sequence>
<reference evidence="1 2" key="1">
    <citation type="submission" date="2024-01" db="EMBL/GenBank/DDBJ databases">
        <title>Comparative genomics of Cryptococcus and Kwoniella reveals pathogenesis evolution and contrasting modes of karyotype evolution via chromosome fusion or intercentromeric recombination.</title>
        <authorList>
            <person name="Coelho M.A."/>
            <person name="David-Palma M."/>
            <person name="Shea T."/>
            <person name="Bowers K."/>
            <person name="McGinley-Smith S."/>
            <person name="Mohammad A.W."/>
            <person name="Gnirke A."/>
            <person name="Yurkov A.M."/>
            <person name="Nowrousian M."/>
            <person name="Sun S."/>
            <person name="Cuomo C.A."/>
            <person name="Heitman J."/>
        </authorList>
    </citation>
    <scope>NUCLEOTIDE SEQUENCE [LARGE SCALE GENOMIC DNA]</scope>
    <source>
        <strain evidence="1 2">CBS 6074</strain>
    </source>
</reference>
<dbReference type="AlphaFoldDB" id="A0AAX4JLD7"/>
<organism evidence="1 2">
    <name type="scientific">Kwoniella dendrophila CBS 6074</name>
    <dbReference type="NCBI Taxonomy" id="1295534"/>
    <lineage>
        <taxon>Eukaryota</taxon>
        <taxon>Fungi</taxon>
        <taxon>Dikarya</taxon>
        <taxon>Basidiomycota</taxon>
        <taxon>Agaricomycotina</taxon>
        <taxon>Tremellomycetes</taxon>
        <taxon>Tremellales</taxon>
        <taxon>Cryptococcaceae</taxon>
        <taxon>Kwoniella</taxon>
    </lineage>
</organism>
<dbReference type="RefSeq" id="XP_066072406.1">
    <property type="nucleotide sequence ID" value="XM_066216309.1"/>
</dbReference>
<name>A0AAX4JLD7_9TREE</name>
<dbReference type="EMBL" id="CP144098">
    <property type="protein sequence ID" value="WWC85643.1"/>
    <property type="molecule type" value="Genomic_DNA"/>
</dbReference>
<keyword evidence="2" id="KW-1185">Reference proteome</keyword>
<dbReference type="Gene3D" id="2.60.120.260">
    <property type="entry name" value="Galactose-binding domain-like"/>
    <property type="match status" value="1"/>
</dbReference>
<accession>A0AAX4JLD7</accession>